<dbReference type="EMBL" id="GEYN01000197">
    <property type="protein sequence ID" value="JAV44792.1"/>
    <property type="molecule type" value="Transcribed_RNA"/>
</dbReference>
<evidence type="ECO:0000313" key="2">
    <source>
        <dbReference type="EMBL" id="JAV44792.1"/>
    </source>
</evidence>
<keyword evidence="1" id="KW-0560">Oxidoreductase</keyword>
<dbReference type="GO" id="GO:0016491">
    <property type="term" value="F:oxidoreductase activity"/>
    <property type="evidence" value="ECO:0007669"/>
    <property type="project" value="UniProtKB-KW"/>
</dbReference>
<sequence length="356" mass="39533">MWVPNLPTAIISAVTATAGGLCIYKDIHSGPPYDKDVRAENKTVIVTGASSGIGREAALEFANRGAKVFMACRDMSRCEAARRDIVLQTENKFVYCRRCDLASTSSIRDFVQRFKSEEPALHVLVNNAGVMQAARRVTRDGFEEDLGVNHMGHVLLTNLLLDTLKGVKLMDAGRFVHTNIRPQKSEPSRIVIVSSKSHTKGKIHTEDLNLEAGKYDARAAYDQSKLANVLFAQELGRKLLTTQVSVAVVDPGLTDTDITRHLPMSKSITRFIIYPLFWPTMKIPRKGAQVIVHAALDPSVKSAKGDYYADMERKELCAEAQDFEMAQWLWKVSEKWTKLQEHKNAIAESMAASKAA</sequence>
<proteinExistence type="predicted"/>
<dbReference type="InterPro" id="IPR036291">
    <property type="entry name" value="NAD(P)-bd_dom_sf"/>
</dbReference>
<organism evidence="2">
    <name type="scientific">Plutella xylostella</name>
    <name type="common">Diamondback moth</name>
    <name type="synonym">Plutella maculipennis</name>
    <dbReference type="NCBI Taxonomy" id="51655"/>
    <lineage>
        <taxon>Eukaryota</taxon>
        <taxon>Metazoa</taxon>
        <taxon>Ecdysozoa</taxon>
        <taxon>Arthropoda</taxon>
        <taxon>Hexapoda</taxon>
        <taxon>Insecta</taxon>
        <taxon>Pterygota</taxon>
        <taxon>Neoptera</taxon>
        <taxon>Endopterygota</taxon>
        <taxon>Lepidoptera</taxon>
        <taxon>Glossata</taxon>
        <taxon>Ditrysia</taxon>
        <taxon>Yponomeutoidea</taxon>
        <taxon>Plutellidae</taxon>
        <taxon>Plutella</taxon>
    </lineage>
</organism>
<evidence type="ECO:0000256" key="1">
    <source>
        <dbReference type="ARBA" id="ARBA00023002"/>
    </source>
</evidence>
<dbReference type="Gene3D" id="3.40.50.720">
    <property type="entry name" value="NAD(P)-binding Rossmann-like Domain"/>
    <property type="match status" value="1"/>
</dbReference>
<name>A0A1Q3G5K3_PLUXY</name>
<reference evidence="2" key="1">
    <citation type="submission" date="2016-08" db="EMBL/GenBank/DDBJ databases">
        <title>Transcriptome of the diamond-back moth (Plutella xylostella).</title>
        <authorList>
            <person name="He P."/>
        </authorList>
    </citation>
    <scope>NUCLEOTIDE SEQUENCE</scope>
    <source>
        <strain evidence="2">Lab strain</strain>
        <tissue evidence="2">Multi</tissue>
    </source>
</reference>
<dbReference type="InterPro" id="IPR002347">
    <property type="entry name" value="SDR_fam"/>
</dbReference>
<accession>A0A1Q3G5K3</accession>
<dbReference type="PRINTS" id="PR00081">
    <property type="entry name" value="GDHRDH"/>
</dbReference>
<dbReference type="PANTHER" id="PTHR43157">
    <property type="entry name" value="PHOSPHATIDYLINOSITOL-GLYCAN BIOSYNTHESIS CLASS F PROTEIN-RELATED"/>
    <property type="match status" value="1"/>
</dbReference>
<dbReference type="SUPFAM" id="SSF51735">
    <property type="entry name" value="NAD(P)-binding Rossmann-fold domains"/>
    <property type="match status" value="1"/>
</dbReference>
<dbReference type="Pfam" id="PF00106">
    <property type="entry name" value="adh_short"/>
    <property type="match status" value="1"/>
</dbReference>
<dbReference type="AlphaFoldDB" id="A0A1Q3G5K3"/>
<protein>
    <submittedName>
        <fullName evidence="2">Alcohol dehydrogenase-20</fullName>
    </submittedName>
</protein>
<dbReference type="PANTHER" id="PTHR43157:SF31">
    <property type="entry name" value="PHOSPHATIDYLINOSITOL-GLYCAN BIOSYNTHESIS CLASS F PROTEIN"/>
    <property type="match status" value="1"/>
</dbReference>